<reference evidence="2 3" key="1">
    <citation type="submission" date="2024-01" db="EMBL/GenBank/DDBJ databases">
        <title>Comparative genomics of Cryptococcus and Kwoniella reveals pathogenesis evolution and contrasting modes of karyotype evolution via chromosome fusion or intercentromeric recombination.</title>
        <authorList>
            <person name="Coelho M.A."/>
            <person name="David-Palma M."/>
            <person name="Shea T."/>
            <person name="Bowers K."/>
            <person name="McGinley-Smith S."/>
            <person name="Mohammad A.W."/>
            <person name="Gnirke A."/>
            <person name="Yurkov A.M."/>
            <person name="Nowrousian M."/>
            <person name="Sun S."/>
            <person name="Cuomo C.A."/>
            <person name="Heitman J."/>
        </authorList>
    </citation>
    <scope>NUCLEOTIDE SEQUENCE [LARGE SCALE GENOMIC DNA]</scope>
    <source>
        <strain evidence="2 3">7685027</strain>
    </source>
</reference>
<accession>A0ABZ2AK61</accession>
<dbReference type="InterPro" id="IPR023302">
    <property type="entry name" value="Pept_S9A_N"/>
</dbReference>
<dbReference type="EMBL" id="CP143806">
    <property type="protein sequence ID" value="WVO18787.1"/>
    <property type="molecule type" value="Genomic_DNA"/>
</dbReference>
<evidence type="ECO:0000259" key="1">
    <source>
        <dbReference type="Pfam" id="PF02897"/>
    </source>
</evidence>
<dbReference type="Proteomes" id="UP001432216">
    <property type="component" value="Chromosome 1"/>
</dbReference>
<dbReference type="SUPFAM" id="SSF50993">
    <property type="entry name" value="Peptidase/esterase 'gauge' domain"/>
    <property type="match status" value="1"/>
</dbReference>
<dbReference type="Pfam" id="PF02897">
    <property type="entry name" value="Peptidase_S9_N"/>
    <property type="match status" value="1"/>
</dbReference>
<dbReference type="Gene3D" id="2.130.10.120">
    <property type="entry name" value="Prolyl oligopeptidase, N-terminal domain"/>
    <property type="match status" value="1"/>
</dbReference>
<dbReference type="InterPro" id="IPR051167">
    <property type="entry name" value="Prolyl_oligopep/macrocyclase"/>
</dbReference>
<keyword evidence="3" id="KW-1185">Reference proteome</keyword>
<organism evidence="2 3">
    <name type="scientific">Cryptococcus decagattii</name>
    <dbReference type="NCBI Taxonomy" id="1859122"/>
    <lineage>
        <taxon>Eukaryota</taxon>
        <taxon>Fungi</taxon>
        <taxon>Dikarya</taxon>
        <taxon>Basidiomycota</taxon>
        <taxon>Agaricomycotina</taxon>
        <taxon>Tremellomycetes</taxon>
        <taxon>Tremellales</taxon>
        <taxon>Cryptococcaceae</taxon>
        <taxon>Cryptococcus</taxon>
        <taxon>Cryptococcus gattii species complex</taxon>
    </lineage>
</organism>
<dbReference type="PANTHER" id="PTHR42881:SF2">
    <property type="entry name" value="PROLYL ENDOPEPTIDASE"/>
    <property type="match status" value="1"/>
</dbReference>
<dbReference type="PANTHER" id="PTHR42881">
    <property type="entry name" value="PROLYL ENDOPEPTIDASE"/>
    <property type="match status" value="1"/>
</dbReference>
<name>A0ABZ2AK61_9TREE</name>
<proteinExistence type="predicted"/>
<protein>
    <recommendedName>
        <fullName evidence="1">Peptidase S9A N-terminal domain-containing protein</fullName>
    </recommendedName>
</protein>
<evidence type="ECO:0000313" key="2">
    <source>
        <dbReference type="EMBL" id="WVO18787.1"/>
    </source>
</evidence>
<sequence length="170" mass="18862">MTVKIIGAGLASDWQRIRIIDIESKTVPEKDLGRSKFTFGVTWVGENGFIYKRSVDYDATSDDYDGIDGSFGMFYHAVGQHQSADIIVWSPPPGEFQFIGKSRVVTVDEKEDNNKRAFLAFDVYKNTSPETELLVVELPGGTAGPAGAILSELVTKEMKSLEPNNRILQR</sequence>
<feature type="domain" description="Peptidase S9A N-terminal" evidence="1">
    <location>
        <begin position="11"/>
        <end position="93"/>
    </location>
</feature>
<gene>
    <name evidence="2" type="ORF">IAS62_000059</name>
</gene>
<dbReference type="GeneID" id="89986835"/>
<dbReference type="RefSeq" id="XP_064718027.1">
    <property type="nucleotide sequence ID" value="XM_064861955.1"/>
</dbReference>
<evidence type="ECO:0000313" key="3">
    <source>
        <dbReference type="Proteomes" id="UP001432216"/>
    </source>
</evidence>